<evidence type="ECO:0000256" key="4">
    <source>
        <dbReference type="ARBA" id="ARBA00023239"/>
    </source>
</evidence>
<comment type="caution">
    <text evidence="8">The sequence shown here is derived from an EMBL/GenBank/DDBJ whole genome shotgun (WGS) entry which is preliminary data.</text>
</comment>
<dbReference type="GO" id="GO:0042732">
    <property type="term" value="P:D-xylose metabolic process"/>
    <property type="evidence" value="ECO:0007669"/>
    <property type="project" value="InterPro"/>
</dbReference>
<comment type="cofactor">
    <cofactor evidence="1">
        <name>NAD(+)</name>
        <dbReference type="ChEBI" id="CHEBI:57540"/>
    </cofactor>
</comment>
<evidence type="ECO:0000313" key="8">
    <source>
        <dbReference type="EMBL" id="MCA9385784.1"/>
    </source>
</evidence>
<keyword evidence="6" id="KW-0472">Membrane</keyword>
<dbReference type="InterPro" id="IPR044516">
    <property type="entry name" value="UXS-like"/>
</dbReference>
<name>A0A955L949_9BACT</name>
<dbReference type="SUPFAM" id="SSF51735">
    <property type="entry name" value="NAD(P)-binding Rossmann-fold domains"/>
    <property type="match status" value="1"/>
</dbReference>
<keyword evidence="6" id="KW-0812">Transmembrane</keyword>
<dbReference type="PANTHER" id="PTHR43078:SF6">
    <property type="entry name" value="UDP-GLUCURONIC ACID DECARBOXYLASE 1"/>
    <property type="match status" value="1"/>
</dbReference>
<evidence type="ECO:0000313" key="9">
    <source>
        <dbReference type="Proteomes" id="UP000754563"/>
    </source>
</evidence>
<accession>A0A955L949</accession>
<dbReference type="Gene3D" id="3.90.25.10">
    <property type="entry name" value="UDP-galactose 4-epimerase, domain 1"/>
    <property type="match status" value="1"/>
</dbReference>
<feature type="domain" description="NAD-dependent epimerase/dehydratase" evidence="7">
    <location>
        <begin position="26"/>
        <end position="240"/>
    </location>
</feature>
<evidence type="ECO:0000259" key="7">
    <source>
        <dbReference type="Pfam" id="PF01370"/>
    </source>
</evidence>
<dbReference type="Gene3D" id="3.40.50.720">
    <property type="entry name" value="NAD(P)-binding Rossmann-like Domain"/>
    <property type="match status" value="1"/>
</dbReference>
<organism evidence="8 9">
    <name type="scientific">Candidatus Dojkabacteria bacterium</name>
    <dbReference type="NCBI Taxonomy" id="2099670"/>
    <lineage>
        <taxon>Bacteria</taxon>
        <taxon>Candidatus Dojkabacteria</taxon>
    </lineage>
</organism>
<dbReference type="InterPro" id="IPR001509">
    <property type="entry name" value="Epimerase_deHydtase"/>
</dbReference>
<evidence type="ECO:0000256" key="6">
    <source>
        <dbReference type="SAM" id="Phobius"/>
    </source>
</evidence>
<keyword evidence="6" id="KW-1133">Transmembrane helix</keyword>
<dbReference type="EMBL" id="JAGQLH010000045">
    <property type="protein sequence ID" value="MCA9385784.1"/>
    <property type="molecule type" value="Genomic_DNA"/>
</dbReference>
<dbReference type="Pfam" id="PF01370">
    <property type="entry name" value="Epimerase"/>
    <property type="match status" value="1"/>
</dbReference>
<evidence type="ECO:0000256" key="3">
    <source>
        <dbReference type="ARBA" id="ARBA00023027"/>
    </source>
</evidence>
<keyword evidence="2" id="KW-0210">Decarboxylase</keyword>
<proteinExistence type="predicted"/>
<evidence type="ECO:0000256" key="2">
    <source>
        <dbReference type="ARBA" id="ARBA00022793"/>
    </source>
</evidence>
<feature type="transmembrane region" description="Helical" evidence="6">
    <location>
        <begin position="467"/>
        <end position="489"/>
    </location>
</feature>
<dbReference type="GO" id="GO:0070403">
    <property type="term" value="F:NAD+ binding"/>
    <property type="evidence" value="ECO:0007669"/>
    <property type="project" value="InterPro"/>
</dbReference>
<gene>
    <name evidence="8" type="ORF">KC717_03995</name>
</gene>
<reference evidence="8" key="1">
    <citation type="submission" date="2020-04" db="EMBL/GenBank/DDBJ databases">
        <authorList>
            <person name="Zhang T."/>
        </authorList>
    </citation>
    <scope>NUCLEOTIDE SEQUENCE</scope>
    <source>
        <strain evidence="8">HKST-UBA11</strain>
    </source>
</reference>
<keyword evidence="3" id="KW-0520">NAD</keyword>
<feature type="region of interest" description="Disordered" evidence="5">
    <location>
        <begin position="342"/>
        <end position="366"/>
    </location>
</feature>
<sequence>MKNIQSKLRETIKYPTSLIVQGSDSVGIELARSLLEQGGFVILIDADDEYTRSAISVLEEYDLFVFMSYENSTILDENIRRLDYVFHLNHTAGDLDSDISTQEFLEFSKFIDYVLKISSKYEAKFLLGTSIEAHRYLFMNRDFDGNFKADADLHTVYTEAELQRYAESLTHEYIQKSSLDARIIRIGQLLGSNIEVDEDTTLGRLLKESIKTESLIVYGDGLETQYYVHLQDAVYGIIKAQFAKTTRGETFSLAYEYEISTLSLTYKINEVADSVNEIVFSPDTHEYDRAIRLYKAAPNLLRVGWKPRVSFERALKQTYDYYSEYYAKSDDDALVERQAAWKNANQDDDEDNVPDESPRWKQQAPQKRNWFSKIFFTEKKTSSDQNKPREENTEHSGALGRLIAERKSQENNRKGSILIANKKLLEKYQQKQESRSVTNEVRSSFLRKFDSFMSNFDALRYITVNQFIGLIIVVLIAGFLYINVISIFLSSVKHLGLAYIASEEFIQASKEQDFETISIASKEISSRVELITSKFSRYELLSSFMPIRELLGTMTDIEIASSQVNDGIQDVVVGAADFTKYISEFDPNISYRDTSTSLLAVQNVDDYSVYTDNFDNVDIIIESGVEKVHKGKEFFDTLSIDFGYDEFNGRFIEYRESLVEVLDGMESLYTASKYIPELFGVEREQTYSILLLDNTVFFPAGGKPVSEVLITFNNGAITEIESTTELLDSIGAFEIDDPYLREQISLAQNTIIEPDEPIGLVDIVYLQHGELYLEELARIAGDVHEEHIDGVIVLNTSFLAEALEITGPIQYEDVSFTKETLVSNLSFLLQGEENASDIKEKILTDILAIELRSLFNDFHSNLPGIIQLIEDSIKNKNMMVTFFNTSNVLRDYKADAILEDSTDYISVNAIANDDAEIIKLPEIDITVDVLLRNDLSTRKTITIPSVPENLAYYVICLPGGTGAITFPEDYEFIQRQSISESMTCISVTPVGTNPVSFSFDTLSFANTLSRQFDYELGIRKQPGVPMTTTITLTSEGNSLLSTTHGEVVNENKVTYSETLEGDLTVGINLE</sequence>
<dbReference type="InterPro" id="IPR036291">
    <property type="entry name" value="NAD(P)-bd_dom_sf"/>
</dbReference>
<evidence type="ECO:0000256" key="5">
    <source>
        <dbReference type="SAM" id="MobiDB-lite"/>
    </source>
</evidence>
<dbReference type="Proteomes" id="UP000754563">
    <property type="component" value="Unassembled WGS sequence"/>
</dbReference>
<dbReference type="AlphaFoldDB" id="A0A955L949"/>
<reference evidence="8" key="2">
    <citation type="journal article" date="2021" name="Microbiome">
        <title>Successional dynamics and alternative stable states in a saline activated sludge microbial community over 9 years.</title>
        <authorList>
            <person name="Wang Y."/>
            <person name="Ye J."/>
            <person name="Ju F."/>
            <person name="Liu L."/>
            <person name="Boyd J.A."/>
            <person name="Deng Y."/>
            <person name="Parks D.H."/>
            <person name="Jiang X."/>
            <person name="Yin X."/>
            <person name="Woodcroft B.J."/>
            <person name="Tyson G.W."/>
            <person name="Hugenholtz P."/>
            <person name="Polz M.F."/>
            <person name="Zhang T."/>
        </authorList>
    </citation>
    <scope>NUCLEOTIDE SEQUENCE</scope>
    <source>
        <strain evidence="8">HKST-UBA11</strain>
    </source>
</reference>
<dbReference type="PANTHER" id="PTHR43078">
    <property type="entry name" value="UDP-GLUCURONIC ACID DECARBOXYLASE-RELATED"/>
    <property type="match status" value="1"/>
</dbReference>
<dbReference type="GO" id="GO:0005737">
    <property type="term" value="C:cytoplasm"/>
    <property type="evidence" value="ECO:0007669"/>
    <property type="project" value="TreeGrafter"/>
</dbReference>
<protein>
    <recommendedName>
        <fullName evidence="7">NAD-dependent epimerase/dehydratase domain-containing protein</fullName>
    </recommendedName>
</protein>
<dbReference type="GO" id="GO:0048040">
    <property type="term" value="F:UDP-glucuronate decarboxylase activity"/>
    <property type="evidence" value="ECO:0007669"/>
    <property type="project" value="TreeGrafter"/>
</dbReference>
<evidence type="ECO:0000256" key="1">
    <source>
        <dbReference type="ARBA" id="ARBA00001911"/>
    </source>
</evidence>
<keyword evidence="4" id="KW-0456">Lyase</keyword>